<proteinExistence type="predicted"/>
<dbReference type="InterPro" id="IPR032710">
    <property type="entry name" value="NTF2-like_dom_sf"/>
</dbReference>
<dbReference type="OrthoDB" id="1161475at2"/>
<dbReference type="SUPFAM" id="SSF54427">
    <property type="entry name" value="NTF2-like"/>
    <property type="match status" value="1"/>
</dbReference>
<dbReference type="EMBL" id="VLNR01000011">
    <property type="protein sequence ID" value="TSE09883.1"/>
    <property type="molecule type" value="Genomic_DNA"/>
</dbReference>
<name>A0A554VNE3_9FLAO</name>
<dbReference type="Gene3D" id="3.10.450.50">
    <property type="match status" value="1"/>
</dbReference>
<accession>A0A554VNE3</accession>
<reference evidence="2 3" key="1">
    <citation type="submission" date="2019-07" db="EMBL/GenBank/DDBJ databases">
        <title>The draft genome sequence of Aquimarina algiphila M91.</title>
        <authorList>
            <person name="Meng X."/>
        </authorList>
    </citation>
    <scope>NUCLEOTIDE SEQUENCE [LARGE SCALE GENOMIC DNA]</scope>
    <source>
        <strain evidence="2 3">M91</strain>
    </source>
</reference>
<comment type="caution">
    <text evidence="2">The sequence shown here is derived from an EMBL/GenBank/DDBJ whole genome shotgun (WGS) entry which is preliminary data.</text>
</comment>
<dbReference type="RefSeq" id="WP_143916052.1">
    <property type="nucleotide sequence ID" value="NZ_CANMIK010000028.1"/>
</dbReference>
<protein>
    <submittedName>
        <fullName evidence="2">Nuclear transport factor 2 family protein</fullName>
    </submittedName>
</protein>
<keyword evidence="3" id="KW-1185">Reference proteome</keyword>
<organism evidence="2 3">
    <name type="scientific">Aquimarina algiphila</name>
    <dbReference type="NCBI Taxonomy" id="2047982"/>
    <lineage>
        <taxon>Bacteria</taxon>
        <taxon>Pseudomonadati</taxon>
        <taxon>Bacteroidota</taxon>
        <taxon>Flavobacteriia</taxon>
        <taxon>Flavobacteriales</taxon>
        <taxon>Flavobacteriaceae</taxon>
        <taxon>Aquimarina</taxon>
    </lineage>
</organism>
<dbReference type="AlphaFoldDB" id="A0A554VNE3"/>
<evidence type="ECO:0000313" key="3">
    <source>
        <dbReference type="Proteomes" id="UP000318833"/>
    </source>
</evidence>
<evidence type="ECO:0000313" key="2">
    <source>
        <dbReference type="EMBL" id="TSE09883.1"/>
    </source>
</evidence>
<dbReference type="Pfam" id="PF12680">
    <property type="entry name" value="SnoaL_2"/>
    <property type="match status" value="1"/>
</dbReference>
<dbReference type="Proteomes" id="UP000318833">
    <property type="component" value="Unassembled WGS sequence"/>
</dbReference>
<dbReference type="InterPro" id="IPR037401">
    <property type="entry name" value="SnoaL-like"/>
</dbReference>
<feature type="domain" description="SnoaL-like" evidence="1">
    <location>
        <begin position="15"/>
        <end position="109"/>
    </location>
</feature>
<sequence length="128" mass="14621">METQSVMTKEAIVTQFLSGFNDPSKIADSFALLTDNYHFTDPMENINSKAEFIELSKELALVLTGVEIKRLAVNGNWVVVNYIFNSSVKGLEINTGNEWFRVEDGKIQESHLIYDASEWRKVLENMKK</sequence>
<evidence type="ECO:0000259" key="1">
    <source>
        <dbReference type="Pfam" id="PF12680"/>
    </source>
</evidence>
<gene>
    <name evidence="2" type="ORF">FOF46_07660</name>
</gene>